<reference evidence="1 2" key="1">
    <citation type="submission" date="2018-05" db="EMBL/GenBank/DDBJ databases">
        <title>Genome sequencing and assembly of the regulated plant pathogen Lachnellula willkommii and related sister species for the development of diagnostic species identification markers.</title>
        <authorList>
            <person name="Giroux E."/>
            <person name="Bilodeau G."/>
        </authorList>
    </citation>
    <scope>NUCLEOTIDE SEQUENCE [LARGE SCALE GENOMIC DNA]</scope>
    <source>
        <strain evidence="1 2">CBS 268.59</strain>
    </source>
</reference>
<dbReference type="OrthoDB" id="4664297at2759"/>
<gene>
    <name evidence="1" type="ORF">LSUE1_G004956</name>
</gene>
<dbReference type="Gene3D" id="2.60.40.2970">
    <property type="match status" value="1"/>
</dbReference>
<sequence>MSETPIMRTVPLRVTLSLEDSAHSNLGAATVHVTVTNLSPHPVSILRWSSPLDPRAIAMGTLKFVSSRTNETAPCLNIKINRKMPASGYFSMGDDQITTIPAGGTAQRDLQAKEPEVALTKGEQYLVKARGRWMGVWIHESEEKEAPKLRMEDALTGDFESNRIGIEIPAGGEL</sequence>
<accession>A0A8T9C8I6</accession>
<protein>
    <submittedName>
        <fullName evidence="1">Uncharacterized protein</fullName>
    </submittedName>
</protein>
<evidence type="ECO:0000313" key="1">
    <source>
        <dbReference type="EMBL" id="TVY82079.1"/>
    </source>
</evidence>
<comment type="caution">
    <text evidence="1">The sequence shown here is derived from an EMBL/GenBank/DDBJ whole genome shotgun (WGS) entry which is preliminary data.</text>
</comment>
<dbReference type="EMBL" id="QGMK01000374">
    <property type="protein sequence ID" value="TVY82079.1"/>
    <property type="molecule type" value="Genomic_DNA"/>
</dbReference>
<dbReference type="AlphaFoldDB" id="A0A8T9C8I6"/>
<dbReference type="Proteomes" id="UP000469558">
    <property type="component" value="Unassembled WGS sequence"/>
</dbReference>
<evidence type="ECO:0000313" key="2">
    <source>
        <dbReference type="Proteomes" id="UP000469558"/>
    </source>
</evidence>
<name>A0A8T9C8I6_9HELO</name>
<organism evidence="1 2">
    <name type="scientific">Lachnellula suecica</name>
    <dbReference type="NCBI Taxonomy" id="602035"/>
    <lineage>
        <taxon>Eukaryota</taxon>
        <taxon>Fungi</taxon>
        <taxon>Dikarya</taxon>
        <taxon>Ascomycota</taxon>
        <taxon>Pezizomycotina</taxon>
        <taxon>Leotiomycetes</taxon>
        <taxon>Helotiales</taxon>
        <taxon>Lachnaceae</taxon>
        <taxon>Lachnellula</taxon>
    </lineage>
</organism>
<keyword evidence="2" id="KW-1185">Reference proteome</keyword>
<proteinExistence type="predicted"/>